<sequence length="80" mass="9142">MDKFIVIFNVFGVGKTFEDWLKSQEDDGMTKAKDKAQGTRFRDLTDEELRTIEDGALESNTKKATAFAIKWNRVEEPPEG</sequence>
<dbReference type="AlphaFoldDB" id="A0AAN8AY31"/>
<protein>
    <submittedName>
        <fullName evidence="1">Uncharacterized protein</fullName>
    </submittedName>
</protein>
<dbReference type="EMBL" id="JAUZQC010000003">
    <property type="protein sequence ID" value="KAK5874544.1"/>
    <property type="molecule type" value="Genomic_DNA"/>
</dbReference>
<gene>
    <name evidence="1" type="ORF">PBY51_019481</name>
</gene>
<reference evidence="1 2" key="2">
    <citation type="journal article" date="2023" name="Mol. Biol. Evol.">
        <title>Genomics of Secondarily Temperate Adaptation in the Only Non-Antarctic Icefish.</title>
        <authorList>
            <person name="Rivera-Colon A.G."/>
            <person name="Rayamajhi N."/>
            <person name="Minhas B.F."/>
            <person name="Madrigal G."/>
            <person name="Bilyk K.T."/>
            <person name="Yoon V."/>
            <person name="Hune M."/>
            <person name="Gregory S."/>
            <person name="Cheng C.H.C."/>
            <person name="Catchen J.M."/>
        </authorList>
    </citation>
    <scope>NUCLEOTIDE SEQUENCE [LARGE SCALE GENOMIC DNA]</scope>
    <source>
        <strain evidence="1">JMC-PN-2008</strain>
    </source>
</reference>
<organism evidence="1 2">
    <name type="scientific">Eleginops maclovinus</name>
    <name type="common">Patagonian blennie</name>
    <name type="synonym">Eleginus maclovinus</name>
    <dbReference type="NCBI Taxonomy" id="56733"/>
    <lineage>
        <taxon>Eukaryota</taxon>
        <taxon>Metazoa</taxon>
        <taxon>Chordata</taxon>
        <taxon>Craniata</taxon>
        <taxon>Vertebrata</taxon>
        <taxon>Euteleostomi</taxon>
        <taxon>Actinopterygii</taxon>
        <taxon>Neopterygii</taxon>
        <taxon>Teleostei</taxon>
        <taxon>Neoteleostei</taxon>
        <taxon>Acanthomorphata</taxon>
        <taxon>Eupercaria</taxon>
        <taxon>Perciformes</taxon>
        <taxon>Notothenioidei</taxon>
        <taxon>Eleginopidae</taxon>
        <taxon>Eleginops</taxon>
    </lineage>
</organism>
<name>A0AAN8AY31_ELEMC</name>
<evidence type="ECO:0000313" key="2">
    <source>
        <dbReference type="Proteomes" id="UP001346869"/>
    </source>
</evidence>
<reference evidence="1 2" key="1">
    <citation type="journal article" date="2023" name="Genes (Basel)">
        <title>Chromosome-Level Genome Assembly and Circadian Gene Repertoire of the Patagonia Blennie Eleginops maclovinus-The Closest Ancestral Proxy of Antarctic Cryonotothenioids.</title>
        <authorList>
            <person name="Cheng C.C."/>
            <person name="Rivera-Colon A.G."/>
            <person name="Minhas B.F."/>
            <person name="Wilson L."/>
            <person name="Rayamajhi N."/>
            <person name="Vargas-Chacoff L."/>
            <person name="Catchen J.M."/>
        </authorList>
    </citation>
    <scope>NUCLEOTIDE SEQUENCE [LARGE SCALE GENOMIC DNA]</scope>
    <source>
        <strain evidence="1">JMC-PN-2008</strain>
    </source>
</reference>
<dbReference type="Proteomes" id="UP001346869">
    <property type="component" value="Unassembled WGS sequence"/>
</dbReference>
<proteinExistence type="predicted"/>
<accession>A0AAN8AY31</accession>
<keyword evidence="2" id="KW-1185">Reference proteome</keyword>
<evidence type="ECO:0000313" key="1">
    <source>
        <dbReference type="EMBL" id="KAK5874544.1"/>
    </source>
</evidence>
<comment type="caution">
    <text evidence="1">The sequence shown here is derived from an EMBL/GenBank/DDBJ whole genome shotgun (WGS) entry which is preliminary data.</text>
</comment>